<protein>
    <submittedName>
        <fullName evidence="1">Uncharacterized protein</fullName>
    </submittedName>
</protein>
<name>A0ABM9D2R9_9LACO</name>
<proteinExistence type="predicted"/>
<accession>A0ABM9D2R9</accession>
<evidence type="ECO:0000313" key="1">
    <source>
        <dbReference type="EMBL" id="CAH1856153.1"/>
    </source>
</evidence>
<gene>
    <name evidence="1" type="ORF">LMG032447_01242</name>
</gene>
<dbReference type="RefSeq" id="WP_248706602.1">
    <property type="nucleotide sequence ID" value="NZ_CAKOET010000001.1"/>
</dbReference>
<evidence type="ECO:0000313" key="2">
    <source>
        <dbReference type="Proteomes" id="UP000838102"/>
    </source>
</evidence>
<sequence>MKSATNNKGKISNSLFLDVIDATGLKMDHIGILLDHLQDVIEDVQSMPTNEAVSQRLNQLLDTKLFIDSEVGELLDKLEQATVKSQEGN</sequence>
<dbReference type="EMBL" id="CAKOEU010000006">
    <property type="protein sequence ID" value="CAH1856153.1"/>
    <property type="molecule type" value="Genomic_DNA"/>
</dbReference>
<keyword evidence="2" id="KW-1185">Reference proteome</keyword>
<dbReference type="Proteomes" id="UP000838102">
    <property type="component" value="Unassembled WGS sequence"/>
</dbReference>
<organism evidence="1 2">
    <name type="scientific">Convivina praedatoris</name>
    <dbReference type="NCBI Taxonomy" id="2880963"/>
    <lineage>
        <taxon>Bacteria</taxon>
        <taxon>Bacillati</taxon>
        <taxon>Bacillota</taxon>
        <taxon>Bacilli</taxon>
        <taxon>Lactobacillales</taxon>
        <taxon>Lactobacillaceae</taxon>
        <taxon>Convivina</taxon>
    </lineage>
</organism>
<reference evidence="1" key="1">
    <citation type="submission" date="2022-03" db="EMBL/GenBank/DDBJ databases">
        <authorList>
            <person name="Hettiarachchi G."/>
        </authorList>
    </citation>
    <scope>NUCLEOTIDE SEQUENCE</scope>
    <source>
        <strain evidence="1">LMG 32447</strain>
    </source>
</reference>
<comment type="caution">
    <text evidence="1">The sequence shown here is derived from an EMBL/GenBank/DDBJ whole genome shotgun (WGS) entry which is preliminary data.</text>
</comment>